<evidence type="ECO:0000313" key="2">
    <source>
        <dbReference type="Proteomes" id="UP000030595"/>
    </source>
</evidence>
<dbReference type="eggNOG" id="COG2834">
    <property type="taxonomic scope" value="Bacteria"/>
</dbReference>
<name>A0A0A3J7S7_9BACL</name>
<dbReference type="EMBL" id="JPVQ01000004">
    <property type="protein sequence ID" value="KGR91775.1"/>
    <property type="molecule type" value="Genomic_DNA"/>
</dbReference>
<proteinExistence type="predicted"/>
<dbReference type="AlphaFoldDB" id="A0A0A3J7S7"/>
<organism evidence="1 2">
    <name type="scientific">Ureibacillus massiliensis 4400831 = CIP 108448 = CCUG 49529</name>
    <dbReference type="NCBI Taxonomy" id="1211035"/>
    <lineage>
        <taxon>Bacteria</taxon>
        <taxon>Bacillati</taxon>
        <taxon>Bacillota</taxon>
        <taxon>Bacilli</taxon>
        <taxon>Bacillales</taxon>
        <taxon>Caryophanaceae</taxon>
        <taxon>Ureibacillus</taxon>
    </lineage>
</organism>
<keyword evidence="2" id="KW-1185">Reference proteome</keyword>
<sequence length="150" mass="17383">MDIINEYSIPAYLESNELTYELETVVGFHHIIFPVHANDYEMKPQVEIKVDLKIEENIQKSVDEGHSPWRLDPLFTAQVFTSLHLFPEGIIGDYPIEQENLKLSYSNIEIALVEVNDEDTNISMVYLKRLIRQEEGGIWTVVGYDVLKNQ</sequence>
<dbReference type="OrthoDB" id="2826849at2"/>
<comment type="caution">
    <text evidence="1">The sequence shown here is derived from an EMBL/GenBank/DDBJ whole genome shotgun (WGS) entry which is preliminary data.</text>
</comment>
<protein>
    <submittedName>
        <fullName evidence="1">Uncharacterized protein</fullName>
    </submittedName>
</protein>
<dbReference type="RefSeq" id="WP_036172729.1">
    <property type="nucleotide sequence ID" value="NZ_AVCZ01000004.1"/>
</dbReference>
<dbReference type="Proteomes" id="UP000030595">
    <property type="component" value="Unassembled WGS sequence"/>
</dbReference>
<evidence type="ECO:0000313" key="1">
    <source>
        <dbReference type="EMBL" id="KGR91775.1"/>
    </source>
</evidence>
<gene>
    <name evidence="1" type="ORF">CD30_04145</name>
</gene>
<reference evidence="1 2" key="1">
    <citation type="submission" date="2014-02" db="EMBL/GenBank/DDBJ databases">
        <title>Draft genome sequence of Lysinibacillus massiliensis CCUG 49529.</title>
        <authorList>
            <person name="Zhang F."/>
            <person name="Wang G."/>
            <person name="Zhang L."/>
        </authorList>
    </citation>
    <scope>NUCLEOTIDE SEQUENCE [LARGE SCALE GENOMIC DNA]</scope>
    <source>
        <strain evidence="1 2">CCUG 49529</strain>
    </source>
</reference>
<accession>A0A0A3J7S7</accession>